<dbReference type="AlphaFoldDB" id="A0A1R3JYJ0"/>
<sequence length="134" mass="14960">MKCFPDLGSCCRPISAAPSRQREEDEAMIHYLASLHSSSSTRRHAKRMRRLGAAGSGGSQNWKPGLQAIREEGGVGFDSDGKIMNSRSQSKASPHKSKDRYNIRRVSQLDDIYYSRSNSSPMFLPAFSPTPFMF</sequence>
<feature type="compositionally biased region" description="Basic residues" evidence="1">
    <location>
        <begin position="41"/>
        <end position="50"/>
    </location>
</feature>
<protein>
    <submittedName>
        <fullName evidence="2">Uncharacterized protein</fullName>
    </submittedName>
</protein>
<dbReference type="PANTHER" id="PTHR35318">
    <property type="entry name" value="BNAA10G08410D PROTEIN"/>
    <property type="match status" value="1"/>
</dbReference>
<proteinExistence type="predicted"/>
<feature type="region of interest" description="Disordered" evidence="1">
    <location>
        <begin position="38"/>
        <end position="101"/>
    </location>
</feature>
<reference evidence="3" key="1">
    <citation type="submission" date="2013-09" db="EMBL/GenBank/DDBJ databases">
        <title>Corchorus olitorius genome sequencing.</title>
        <authorList>
            <person name="Alam M."/>
            <person name="Haque M.S."/>
            <person name="Islam M.S."/>
            <person name="Emdad E.M."/>
            <person name="Islam M.M."/>
            <person name="Ahmed B."/>
            <person name="Halim A."/>
            <person name="Hossen Q.M.M."/>
            <person name="Hossain M.Z."/>
            <person name="Ahmed R."/>
            <person name="Khan M.M."/>
            <person name="Islam R."/>
            <person name="Rashid M.M."/>
            <person name="Khan S.A."/>
            <person name="Rahman M.S."/>
            <person name="Alam M."/>
            <person name="Yahiya A.S."/>
            <person name="Khan M.S."/>
            <person name="Azam M.S."/>
            <person name="Haque T."/>
            <person name="Lashkar M.Z.H."/>
            <person name="Akhand A.I."/>
            <person name="Morshed G."/>
            <person name="Roy S."/>
            <person name="Uddin K.S."/>
            <person name="Rabeya T."/>
            <person name="Hossain A.S."/>
            <person name="Chowdhury A."/>
            <person name="Snigdha A.R."/>
            <person name="Mortoza M.S."/>
            <person name="Matin S.A."/>
            <person name="Hoque S.M.E."/>
            <person name="Islam M.K."/>
            <person name="Roy D.K."/>
            <person name="Haider R."/>
            <person name="Moosa M.M."/>
            <person name="Elias S.M."/>
            <person name="Hasan A.M."/>
            <person name="Jahan S."/>
            <person name="Shafiuddin M."/>
            <person name="Mahmood N."/>
            <person name="Shommy N.S."/>
        </authorList>
    </citation>
    <scope>NUCLEOTIDE SEQUENCE [LARGE SCALE GENOMIC DNA]</scope>
    <source>
        <strain evidence="3">cv. O-4</strain>
    </source>
</reference>
<name>A0A1R3JYJ0_9ROSI</name>
<keyword evidence="3" id="KW-1185">Reference proteome</keyword>
<organism evidence="2 3">
    <name type="scientific">Corchorus olitorius</name>
    <dbReference type="NCBI Taxonomy" id="93759"/>
    <lineage>
        <taxon>Eukaryota</taxon>
        <taxon>Viridiplantae</taxon>
        <taxon>Streptophyta</taxon>
        <taxon>Embryophyta</taxon>
        <taxon>Tracheophyta</taxon>
        <taxon>Spermatophyta</taxon>
        <taxon>Magnoliopsida</taxon>
        <taxon>eudicotyledons</taxon>
        <taxon>Gunneridae</taxon>
        <taxon>Pentapetalae</taxon>
        <taxon>rosids</taxon>
        <taxon>malvids</taxon>
        <taxon>Malvales</taxon>
        <taxon>Malvaceae</taxon>
        <taxon>Grewioideae</taxon>
        <taxon>Apeibeae</taxon>
        <taxon>Corchorus</taxon>
    </lineage>
</organism>
<evidence type="ECO:0000313" key="2">
    <source>
        <dbReference type="EMBL" id="OMO99918.1"/>
    </source>
</evidence>
<gene>
    <name evidence="2" type="ORF">COLO4_13028</name>
</gene>
<comment type="caution">
    <text evidence="2">The sequence shown here is derived from an EMBL/GenBank/DDBJ whole genome shotgun (WGS) entry which is preliminary data.</text>
</comment>
<dbReference type="PANTHER" id="PTHR35318:SF2">
    <property type="entry name" value="OS08G0138900 PROTEIN"/>
    <property type="match status" value="1"/>
</dbReference>
<dbReference type="OrthoDB" id="1917265at2759"/>
<dbReference type="EMBL" id="AWUE01015023">
    <property type="protein sequence ID" value="OMO99918.1"/>
    <property type="molecule type" value="Genomic_DNA"/>
</dbReference>
<dbReference type="Proteomes" id="UP000187203">
    <property type="component" value="Unassembled WGS sequence"/>
</dbReference>
<accession>A0A1R3JYJ0</accession>
<evidence type="ECO:0000256" key="1">
    <source>
        <dbReference type="SAM" id="MobiDB-lite"/>
    </source>
</evidence>
<evidence type="ECO:0000313" key="3">
    <source>
        <dbReference type="Proteomes" id="UP000187203"/>
    </source>
</evidence>